<evidence type="ECO:0000256" key="3">
    <source>
        <dbReference type="ARBA" id="ARBA00022737"/>
    </source>
</evidence>
<feature type="non-terminal residue" evidence="10">
    <location>
        <position position="1"/>
    </location>
</feature>
<feature type="repeat" description="TPR" evidence="7">
    <location>
        <begin position="37"/>
        <end position="70"/>
    </location>
</feature>
<dbReference type="Pfam" id="PF13432">
    <property type="entry name" value="TPR_16"/>
    <property type="match status" value="1"/>
</dbReference>
<dbReference type="SUPFAM" id="SSF48452">
    <property type="entry name" value="TPR-like"/>
    <property type="match status" value="1"/>
</dbReference>
<proteinExistence type="evidence at transcript level"/>
<dbReference type="PANTHER" id="PTHR44140:SF3">
    <property type="entry name" value="DNAJ HOMOLOG SUBFAMILY C MEMBER 3"/>
    <property type="match status" value="1"/>
</dbReference>
<evidence type="ECO:0000256" key="8">
    <source>
        <dbReference type="SAM" id="MobiDB-lite"/>
    </source>
</evidence>
<dbReference type="InterPro" id="IPR019734">
    <property type="entry name" value="TPR_rpt"/>
</dbReference>
<dbReference type="GO" id="GO:0051787">
    <property type="term" value="F:misfolded protein binding"/>
    <property type="evidence" value="ECO:0007669"/>
    <property type="project" value="TreeGrafter"/>
</dbReference>
<organism evidence="10">
    <name type="scientific">Pipa carvalhoi</name>
    <name type="common">Carvalho's Surinam toad</name>
    <dbReference type="NCBI Taxonomy" id="191480"/>
    <lineage>
        <taxon>Eukaryota</taxon>
        <taxon>Metazoa</taxon>
        <taxon>Chordata</taxon>
        <taxon>Craniata</taxon>
        <taxon>Vertebrata</taxon>
        <taxon>Euteleostomi</taxon>
        <taxon>Amphibia</taxon>
        <taxon>Batrachia</taxon>
        <taxon>Anura</taxon>
        <taxon>Pipoidea</taxon>
        <taxon>Pipidae</taxon>
        <taxon>Pipinae</taxon>
        <taxon>Pipa</taxon>
    </lineage>
</organism>
<dbReference type="SUPFAM" id="SSF46565">
    <property type="entry name" value="Chaperone J-domain"/>
    <property type="match status" value="1"/>
</dbReference>
<evidence type="ECO:0000256" key="2">
    <source>
        <dbReference type="ARBA" id="ARBA00022729"/>
    </source>
</evidence>
<dbReference type="AlphaFoldDB" id="G5E3T1"/>
<keyword evidence="2 9" id="KW-0732">Signal</keyword>
<evidence type="ECO:0000256" key="6">
    <source>
        <dbReference type="ARBA" id="ARBA00023157"/>
    </source>
</evidence>
<sequence length="248" mass="27859">MVSPSSCAQRLMSFFPFLLVLFDLQYEGVECGINADVDKHLEMGKKLLAAGQLADALSHFHSAIDGDPENYIAYYRRATAFLAMGKSKAAIPDLSKVIELKPDFTSARLQRGQLLLKQGKLEEAEDDFKNVLKSNPKETCIWDAEVRLRAECYIDHEMSLSEIRECLKLDPDHKQCFSHYKQVKKAEKKFIDIASAKEVLTDPEKRSQFDAGEGPLDPESQQGTGGAHFHRGWNQWQGFNPFGSGGPF</sequence>
<feature type="non-terminal residue" evidence="10">
    <location>
        <position position="248"/>
    </location>
</feature>
<feature type="repeat" description="TPR" evidence="7">
    <location>
        <begin position="105"/>
        <end position="138"/>
    </location>
</feature>
<evidence type="ECO:0000313" key="10">
    <source>
        <dbReference type="EMBL" id="AEQ17298.1"/>
    </source>
</evidence>
<evidence type="ECO:0000256" key="9">
    <source>
        <dbReference type="SAM" id="SignalP"/>
    </source>
</evidence>
<feature type="signal peptide" evidence="9">
    <location>
        <begin position="1"/>
        <end position="31"/>
    </location>
</feature>
<accession>G5E3T1</accession>
<dbReference type="Gene3D" id="1.25.40.10">
    <property type="entry name" value="Tetratricopeptide repeat domain"/>
    <property type="match status" value="2"/>
</dbReference>
<evidence type="ECO:0000256" key="4">
    <source>
        <dbReference type="ARBA" id="ARBA00022803"/>
    </source>
</evidence>
<keyword evidence="4 7" id="KW-0802">TPR repeat</keyword>
<dbReference type="GO" id="GO:0051087">
    <property type="term" value="F:protein-folding chaperone binding"/>
    <property type="evidence" value="ECO:0007669"/>
    <property type="project" value="TreeGrafter"/>
</dbReference>
<dbReference type="GO" id="GO:0034975">
    <property type="term" value="P:protein folding in endoplasmic reticulum"/>
    <property type="evidence" value="ECO:0007669"/>
    <property type="project" value="TreeGrafter"/>
</dbReference>
<reference evidence="10" key="1">
    <citation type="submission" date="2011-09" db="EMBL/GenBank/DDBJ databases">
        <title>The odds of duplicate gene persistence after polyploidization.</title>
        <authorList>
            <person name="Chain F.J.J."/>
            <person name="Evans B.J."/>
            <person name="Dushoff J."/>
        </authorList>
    </citation>
    <scope>NUCLEOTIDE SEQUENCE</scope>
    <source>
        <tissue evidence="10">Liver</tissue>
    </source>
</reference>
<dbReference type="GO" id="GO:0005783">
    <property type="term" value="C:endoplasmic reticulum"/>
    <property type="evidence" value="ECO:0007669"/>
    <property type="project" value="UniProtKB-SubCell"/>
</dbReference>
<evidence type="ECO:0000256" key="1">
    <source>
        <dbReference type="ARBA" id="ARBA00004240"/>
    </source>
</evidence>
<keyword evidence="3" id="KW-0677">Repeat</keyword>
<evidence type="ECO:0000256" key="7">
    <source>
        <dbReference type="PROSITE-ProRule" id="PRU00339"/>
    </source>
</evidence>
<feature type="chain" id="PRO_5003475673" evidence="9">
    <location>
        <begin position="32"/>
        <end position="248"/>
    </location>
</feature>
<dbReference type="InterPro" id="IPR011990">
    <property type="entry name" value="TPR-like_helical_dom_sf"/>
</dbReference>
<name>G5E3T1_9PIPI</name>
<keyword evidence="5" id="KW-0256">Endoplasmic reticulum</keyword>
<comment type="subcellular location">
    <subcellularLocation>
        <location evidence="1">Endoplasmic reticulum</location>
    </subcellularLocation>
</comment>
<dbReference type="InterPro" id="IPR051727">
    <property type="entry name" value="DnaJ_C3_Co-chaperones"/>
</dbReference>
<evidence type="ECO:0000256" key="5">
    <source>
        <dbReference type="ARBA" id="ARBA00022824"/>
    </source>
</evidence>
<dbReference type="InterPro" id="IPR036869">
    <property type="entry name" value="J_dom_sf"/>
</dbReference>
<dbReference type="SMART" id="SM00028">
    <property type="entry name" value="TPR"/>
    <property type="match status" value="3"/>
</dbReference>
<dbReference type="EMBL" id="JP288045">
    <property type="protein sequence ID" value="AEQ17298.1"/>
    <property type="molecule type" value="mRNA"/>
</dbReference>
<keyword evidence="6" id="KW-1015">Disulfide bond</keyword>
<protein>
    <submittedName>
        <fullName evidence="10">Putative DnaJ (Hsp40), subfamily C, member 3</fullName>
    </submittedName>
</protein>
<feature type="region of interest" description="Disordered" evidence="8">
    <location>
        <begin position="202"/>
        <end position="230"/>
    </location>
</feature>
<dbReference type="PANTHER" id="PTHR44140">
    <property type="entry name" value="LD25575P"/>
    <property type="match status" value="1"/>
</dbReference>
<feature type="repeat" description="TPR" evidence="7">
    <location>
        <begin position="71"/>
        <end position="104"/>
    </location>
</feature>
<dbReference type="PROSITE" id="PS50005">
    <property type="entry name" value="TPR"/>
    <property type="match status" value="3"/>
</dbReference>